<organism evidence="4 5">
    <name type="scientific">Neodothiora populina</name>
    <dbReference type="NCBI Taxonomy" id="2781224"/>
    <lineage>
        <taxon>Eukaryota</taxon>
        <taxon>Fungi</taxon>
        <taxon>Dikarya</taxon>
        <taxon>Ascomycota</taxon>
        <taxon>Pezizomycotina</taxon>
        <taxon>Dothideomycetes</taxon>
        <taxon>Dothideomycetidae</taxon>
        <taxon>Dothideales</taxon>
        <taxon>Dothioraceae</taxon>
        <taxon>Neodothiora</taxon>
    </lineage>
</organism>
<evidence type="ECO:0000256" key="1">
    <source>
        <dbReference type="ARBA" id="ARBA00009466"/>
    </source>
</evidence>
<dbReference type="PANTHER" id="PTHR11223">
    <property type="entry name" value="EXPORTIN 1/5"/>
    <property type="match status" value="1"/>
</dbReference>
<dbReference type="EMBL" id="JBFMKM010000010">
    <property type="protein sequence ID" value="KAL1303256.1"/>
    <property type="molecule type" value="Genomic_DNA"/>
</dbReference>
<evidence type="ECO:0000313" key="4">
    <source>
        <dbReference type="EMBL" id="KAL1303256.1"/>
    </source>
</evidence>
<gene>
    <name evidence="4" type="ORF">AAFC00_006670</name>
</gene>
<dbReference type="InterPro" id="IPR016024">
    <property type="entry name" value="ARM-type_fold"/>
</dbReference>
<dbReference type="SUPFAM" id="SSF48371">
    <property type="entry name" value="ARM repeat"/>
    <property type="match status" value="1"/>
</dbReference>
<comment type="caution">
    <text evidence="4">The sequence shown here is derived from an EMBL/GenBank/DDBJ whole genome shotgun (WGS) entry which is preliminary data.</text>
</comment>
<keyword evidence="5" id="KW-1185">Reference proteome</keyword>
<accession>A0ABR3PAY2</accession>
<feature type="domain" description="Importin N-terminal" evidence="2">
    <location>
        <begin position="37"/>
        <end position="98"/>
    </location>
</feature>
<dbReference type="InterPro" id="IPR045478">
    <property type="entry name" value="Exportin-5_C"/>
</dbReference>
<protein>
    <submittedName>
        <fullName evidence="4">Uncharacterized protein</fullName>
    </submittedName>
</protein>
<feature type="domain" description="Exportin-5 C-terminal" evidence="3">
    <location>
        <begin position="337"/>
        <end position="1192"/>
    </location>
</feature>
<dbReference type="InterPro" id="IPR045065">
    <property type="entry name" value="XPO1/5"/>
</dbReference>
<name>A0ABR3PAY2_9PEZI</name>
<dbReference type="GeneID" id="95980369"/>
<dbReference type="PANTHER" id="PTHR11223:SF3">
    <property type="entry name" value="EXPORTIN-5"/>
    <property type="match status" value="1"/>
</dbReference>
<sequence>MAASELNGDGISQISLALEATYDPRSSNETRQSALAFLEDAKRQPDAPQYGYTLASDTSKQPAVRHFGLSLLEYALRYRWEDCSKEAAHTLRGWALNLASHVTDSDPLYFRNKVALLWIEMAKRCWAAEWMDMDSQLFDFWNSQDPSKQSVRRQLVLYILECLSEDVCNREDPVAMLRQDVLGQSLNDVMIPRELHRDHQSSRGNSPEVRFTQDGWLAEMSNFVMACCASVAQGDQRITNLAIKCLEALKPTTVWVSLRASIEAHTVESLFDMMATGNIAAQTASIEVLQSILQRPYNPHFQESWSIIIQSSLQRDRLELLTSLYTSCQTDPDDIDEAKYTLQKKMTEALSILGDAVAQSPELITDPSSLVALFDLLSLAFQSASLIISIPALHTFTKLLVTKDVQLSNAIGQRVAILLGVCSQRLIRYEAFLQDSESPVVAYLNEDFETLPELHAFLGNYRRYCVAIIEGIACAMPQEAVTYILDQTLQMVDTICKDFQHPFTKPQSIKTPIPVLQLEAQASVLRSTLNGFGQSLSKLTGSDESTPAAKESYRIVSGTLRDFCFRIMSFQPQHPDIARLAVHMVVNTLCKTLHKGQADLVVKILDYVMSLDLPEMPAQKEYTDALKSYEGSRLGEMHRIAFSFPDYLLDLLTDLEARVANMIQSHPEDERMKWGLQAFLLIIVHRASAVDPNARLSRLQAIVQPVIQAWQDPALTEALSTFSGFCSLVGMGTLPEYLSSRNYPNIQDWSATPLDEEGKRRQADIQAQTLRLPLNATKNLLGATTEKLKDGSHDYQIASQIWGSAMQAILPNLLQLARHATSFPEPSNWANLPPELRTTMQRMLVDRFWQSGISSESRDEFYARISETGNTYEGFGSTVRGIPRSVRDWCYHIIYGMTRFEDQFYGLQELAVPLAEALLTNATALSAHHLQRLISLVERLVQRCPPRYRSSFLPPLLKMFFAQADAKITSEWESIEQARIRSSGDDDLGDEMKAESILRATTYAVVAFASMLLDPKTEANLVAEGSQQSQDPTTTIRHLVLSDPSVLEPLILFCTHTLRTRDSRCCTLICRVLRSMIPVFNTTPSSPSATPLTTTLHPQIREFISTEVLKTSITSLNEPYFFDVQRDLSNLIAQIIACYSDKTDTPRAIIASLPDMRPERVDDAVEKIRGLGSERGQRAIVMALLEGVRGVSIHEAGRIVDPRGKGKYSAGGGAVAGNNGKSKAMMQYMEVESKPAIVRGNSPGLEGMADMFGGE</sequence>
<dbReference type="Pfam" id="PF19273">
    <property type="entry name" value="Exportin-5"/>
    <property type="match status" value="1"/>
</dbReference>
<evidence type="ECO:0000313" key="5">
    <source>
        <dbReference type="Proteomes" id="UP001562354"/>
    </source>
</evidence>
<dbReference type="Pfam" id="PF03810">
    <property type="entry name" value="IBN_N"/>
    <property type="match status" value="1"/>
</dbReference>
<dbReference type="RefSeq" id="XP_069199531.1">
    <property type="nucleotide sequence ID" value="XM_069346657.1"/>
</dbReference>
<dbReference type="InterPro" id="IPR011989">
    <property type="entry name" value="ARM-like"/>
</dbReference>
<dbReference type="Proteomes" id="UP001562354">
    <property type="component" value="Unassembled WGS sequence"/>
</dbReference>
<evidence type="ECO:0000259" key="2">
    <source>
        <dbReference type="Pfam" id="PF03810"/>
    </source>
</evidence>
<evidence type="ECO:0000259" key="3">
    <source>
        <dbReference type="Pfam" id="PF19273"/>
    </source>
</evidence>
<reference evidence="4 5" key="1">
    <citation type="submission" date="2024-07" db="EMBL/GenBank/DDBJ databases">
        <title>Draft sequence of the Neodothiora populina.</title>
        <authorList>
            <person name="Drown D.D."/>
            <person name="Schuette U.S."/>
            <person name="Buechlein A.B."/>
            <person name="Rusch D.R."/>
            <person name="Winton L.W."/>
            <person name="Adams G.A."/>
        </authorList>
    </citation>
    <scope>NUCLEOTIDE SEQUENCE [LARGE SCALE GENOMIC DNA]</scope>
    <source>
        <strain evidence="4 5">CPC 39397</strain>
    </source>
</reference>
<comment type="similarity">
    <text evidence="1">Belongs to the exportin family.</text>
</comment>
<dbReference type="Gene3D" id="1.25.10.10">
    <property type="entry name" value="Leucine-rich Repeat Variant"/>
    <property type="match status" value="1"/>
</dbReference>
<dbReference type="InterPro" id="IPR001494">
    <property type="entry name" value="Importin-beta_N"/>
</dbReference>
<proteinExistence type="inferred from homology"/>